<proteinExistence type="predicted"/>
<reference evidence="1 2" key="1">
    <citation type="submission" date="2023-01" db="EMBL/GenBank/DDBJ databases">
        <title>Analysis of 21 Apiospora genomes using comparative genomics revels a genus with tremendous synthesis potential of carbohydrate active enzymes and secondary metabolites.</title>
        <authorList>
            <person name="Sorensen T."/>
        </authorList>
    </citation>
    <scope>NUCLEOTIDE SEQUENCE [LARGE SCALE GENOMIC DNA]</scope>
    <source>
        <strain evidence="1 2">CBS 114990</strain>
    </source>
</reference>
<dbReference type="EMBL" id="JAQQWN010000005">
    <property type="protein sequence ID" value="KAK8085159.1"/>
    <property type="molecule type" value="Genomic_DNA"/>
</dbReference>
<dbReference type="RefSeq" id="XP_066669668.1">
    <property type="nucleotide sequence ID" value="XM_066810745.1"/>
</dbReference>
<sequence length="273" mass="29872">MVSDAAHSGLIRVRYQHRLVGLLAFQQLLSGHGVPLLSHAVRKRLGRIVDQNVQHSAHLPNKISHLLNQLKGISGRSEVGPDYFETAFPDGKVTFVLISSNCVFRVPCRDYNRSTASQQPERSVEAQVDAPASNEGNFPAKLQVGWKGDCRPGDIEISAGLAHAREHLVGAAEVRLAHVAIAQGPAARCWSGGGVVAQHFPGSFCRKIRCGILYLGTIRVTMVIFKGYPDRGPSDGLLGFLHHVLVREFSHRSVGPWKQACRYVARALGRDPR</sequence>
<organism evidence="1 2">
    <name type="scientific">Apiospora hydei</name>
    <dbReference type="NCBI Taxonomy" id="1337664"/>
    <lineage>
        <taxon>Eukaryota</taxon>
        <taxon>Fungi</taxon>
        <taxon>Dikarya</taxon>
        <taxon>Ascomycota</taxon>
        <taxon>Pezizomycotina</taxon>
        <taxon>Sordariomycetes</taxon>
        <taxon>Xylariomycetidae</taxon>
        <taxon>Amphisphaeriales</taxon>
        <taxon>Apiosporaceae</taxon>
        <taxon>Apiospora</taxon>
    </lineage>
</organism>
<protein>
    <submittedName>
        <fullName evidence="1">Uncharacterized protein</fullName>
    </submittedName>
</protein>
<keyword evidence="2" id="KW-1185">Reference proteome</keyword>
<accession>A0ABR1WRU5</accession>
<evidence type="ECO:0000313" key="2">
    <source>
        <dbReference type="Proteomes" id="UP001433268"/>
    </source>
</evidence>
<comment type="caution">
    <text evidence="1">The sequence shown here is derived from an EMBL/GenBank/DDBJ whole genome shotgun (WGS) entry which is preliminary data.</text>
</comment>
<name>A0ABR1WRU5_9PEZI</name>
<dbReference type="GeneID" id="92043805"/>
<dbReference type="Proteomes" id="UP001433268">
    <property type="component" value="Unassembled WGS sequence"/>
</dbReference>
<gene>
    <name evidence="1" type="ORF">PG997_006430</name>
</gene>
<evidence type="ECO:0000313" key="1">
    <source>
        <dbReference type="EMBL" id="KAK8085159.1"/>
    </source>
</evidence>